<keyword evidence="4 6" id="KW-0808">Transferase</keyword>
<reference evidence="8 9" key="1">
    <citation type="submission" date="2020-05" db="EMBL/GenBank/DDBJ databases">
        <title>Flexivirga sp. ID2601S isolated from air conditioner.</title>
        <authorList>
            <person name="Kim D.H."/>
        </authorList>
    </citation>
    <scope>NUCLEOTIDE SEQUENCE [LARGE SCALE GENOMIC DNA]</scope>
    <source>
        <strain evidence="8 9">ID2601S</strain>
    </source>
</reference>
<dbReference type="InterPro" id="IPR003682">
    <property type="entry name" value="rRNA_ssu_MeTfrase_G"/>
</dbReference>
<feature type="binding site" evidence="6">
    <location>
        <position position="80"/>
    </location>
    <ligand>
        <name>S-adenosyl-L-methionine</name>
        <dbReference type="ChEBI" id="CHEBI:59789"/>
    </ligand>
</feature>
<evidence type="ECO:0000256" key="1">
    <source>
        <dbReference type="ARBA" id="ARBA00022490"/>
    </source>
</evidence>
<feature type="binding site" evidence="6">
    <location>
        <position position="147"/>
    </location>
    <ligand>
        <name>S-adenosyl-L-methionine</name>
        <dbReference type="ChEBI" id="CHEBI:59789"/>
    </ligand>
</feature>
<dbReference type="PANTHER" id="PTHR31760">
    <property type="entry name" value="S-ADENOSYL-L-METHIONINE-DEPENDENT METHYLTRANSFERASES SUPERFAMILY PROTEIN"/>
    <property type="match status" value="1"/>
</dbReference>
<dbReference type="PANTHER" id="PTHR31760:SF0">
    <property type="entry name" value="S-ADENOSYL-L-METHIONINE-DEPENDENT METHYLTRANSFERASES SUPERFAMILY PROTEIN"/>
    <property type="match status" value="1"/>
</dbReference>
<gene>
    <name evidence="6 8" type="primary">rsmG</name>
    <name evidence="8" type="ORF">HJ588_03990</name>
</gene>
<dbReference type="EMBL" id="JABENB010000001">
    <property type="protein sequence ID" value="NNG38435.1"/>
    <property type="molecule type" value="Genomic_DNA"/>
</dbReference>
<keyword evidence="2 6" id="KW-0698">rRNA processing</keyword>
<feature type="region of interest" description="Disordered" evidence="7">
    <location>
        <begin position="221"/>
        <end position="244"/>
    </location>
</feature>
<comment type="caution">
    <text evidence="8">The sequence shown here is derived from an EMBL/GenBank/DDBJ whole genome shotgun (WGS) entry which is preliminary data.</text>
</comment>
<dbReference type="GO" id="GO:0005829">
    <property type="term" value="C:cytosol"/>
    <property type="evidence" value="ECO:0007669"/>
    <property type="project" value="TreeGrafter"/>
</dbReference>
<evidence type="ECO:0000256" key="2">
    <source>
        <dbReference type="ARBA" id="ARBA00022552"/>
    </source>
</evidence>
<name>A0A849AD45_9MICO</name>
<comment type="function">
    <text evidence="6">Specifically methylates the N7 position of a guanine in 16S rRNA.</text>
</comment>
<evidence type="ECO:0000256" key="7">
    <source>
        <dbReference type="SAM" id="MobiDB-lite"/>
    </source>
</evidence>
<dbReference type="CDD" id="cd02440">
    <property type="entry name" value="AdoMet_MTases"/>
    <property type="match status" value="1"/>
</dbReference>
<dbReference type="Proteomes" id="UP000557772">
    <property type="component" value="Unassembled WGS sequence"/>
</dbReference>
<dbReference type="AlphaFoldDB" id="A0A849AD45"/>
<proteinExistence type="inferred from homology"/>
<evidence type="ECO:0000256" key="4">
    <source>
        <dbReference type="ARBA" id="ARBA00022679"/>
    </source>
</evidence>
<evidence type="ECO:0000256" key="6">
    <source>
        <dbReference type="HAMAP-Rule" id="MF_00074"/>
    </source>
</evidence>
<dbReference type="Gene3D" id="3.40.50.150">
    <property type="entry name" value="Vaccinia Virus protein VP39"/>
    <property type="match status" value="1"/>
</dbReference>
<organism evidence="8 9">
    <name type="scientific">Flexivirga aerilata</name>
    <dbReference type="NCBI Taxonomy" id="1656889"/>
    <lineage>
        <taxon>Bacteria</taxon>
        <taxon>Bacillati</taxon>
        <taxon>Actinomycetota</taxon>
        <taxon>Actinomycetes</taxon>
        <taxon>Micrococcales</taxon>
        <taxon>Dermacoccaceae</taxon>
        <taxon>Flexivirga</taxon>
    </lineage>
</organism>
<keyword evidence="1 6" id="KW-0963">Cytoplasm</keyword>
<feature type="binding site" evidence="6">
    <location>
        <begin position="131"/>
        <end position="132"/>
    </location>
    <ligand>
        <name>S-adenosyl-L-methionine</name>
        <dbReference type="ChEBI" id="CHEBI:59789"/>
    </ligand>
</feature>
<accession>A0A849AD45</accession>
<dbReference type="RefSeq" id="WP_171152143.1">
    <property type="nucleotide sequence ID" value="NZ_JABENB010000001.1"/>
</dbReference>
<evidence type="ECO:0000256" key="3">
    <source>
        <dbReference type="ARBA" id="ARBA00022603"/>
    </source>
</evidence>
<comment type="subcellular location">
    <subcellularLocation>
        <location evidence="6">Cytoplasm</location>
    </subcellularLocation>
</comment>
<evidence type="ECO:0000256" key="5">
    <source>
        <dbReference type="ARBA" id="ARBA00022691"/>
    </source>
</evidence>
<dbReference type="Pfam" id="PF02527">
    <property type="entry name" value="GidB"/>
    <property type="match status" value="1"/>
</dbReference>
<feature type="binding site" evidence="6">
    <location>
        <position position="85"/>
    </location>
    <ligand>
        <name>S-adenosyl-L-methionine</name>
        <dbReference type="ChEBI" id="CHEBI:59789"/>
    </ligand>
</feature>
<keyword evidence="3 6" id="KW-0489">Methyltransferase</keyword>
<dbReference type="EC" id="2.1.1.-" evidence="6"/>
<comment type="caution">
    <text evidence="6">Lacks conserved residue(s) required for the propagation of feature annotation.</text>
</comment>
<dbReference type="NCBIfam" id="TIGR00138">
    <property type="entry name" value="rsmG_gidB"/>
    <property type="match status" value="1"/>
</dbReference>
<dbReference type="SUPFAM" id="SSF53335">
    <property type="entry name" value="S-adenosyl-L-methionine-dependent methyltransferases"/>
    <property type="match status" value="1"/>
</dbReference>
<comment type="similarity">
    <text evidence="6">Belongs to the methyltransferase superfamily. RNA methyltransferase RsmG family.</text>
</comment>
<protein>
    <recommendedName>
        <fullName evidence="6">Ribosomal RNA small subunit methyltransferase G</fullName>
        <ecNumber evidence="6">2.1.1.-</ecNumber>
    </recommendedName>
    <alternativeName>
        <fullName evidence="6">16S rRNA 7-methylguanosine methyltransferase</fullName>
        <shortName evidence="6">16S rRNA m7G methyltransferase</shortName>
    </alternativeName>
</protein>
<evidence type="ECO:0000313" key="8">
    <source>
        <dbReference type="EMBL" id="NNG38435.1"/>
    </source>
</evidence>
<dbReference type="HAMAP" id="MF_00074">
    <property type="entry name" value="16SrRNA_methyltr_G"/>
    <property type="match status" value="1"/>
</dbReference>
<keyword evidence="9" id="KW-1185">Reference proteome</keyword>
<evidence type="ECO:0000313" key="9">
    <source>
        <dbReference type="Proteomes" id="UP000557772"/>
    </source>
</evidence>
<sequence length="244" mass="26091">MKPEPAAAPEPPPASPAVAAEIFGDRLPVAVRYAELLADSGVVRGLIGPRETPRLWDRHILNCAVLTELLESSATVTDVGSGAGLPGLVVAIRRPDLEVTLVEPLLRRVTWLTEVIEELELPNVTVARGRAEELWDKLPPSDVVTSRAVSALDNLAKWSVPLLRPGGVWLPMKGASVGEEIEQSMTVLRAVGVDRIDVVECGVGLLAEPTTVARLQVGTPRRVRGRSGAKSKAKAQRARGKARP</sequence>
<dbReference type="InterPro" id="IPR029063">
    <property type="entry name" value="SAM-dependent_MTases_sf"/>
</dbReference>
<keyword evidence="5 6" id="KW-0949">S-adenosyl-L-methionine</keyword>
<dbReference type="GO" id="GO:0070043">
    <property type="term" value="F:rRNA (guanine-N7-)-methyltransferase activity"/>
    <property type="evidence" value="ECO:0007669"/>
    <property type="project" value="UniProtKB-UniRule"/>
</dbReference>